<sequence length="147" mass="16999">MPAAHYSLYSCDLFISYDNEDCRIFCAAFWKTRNAVRCISCSFPGLPNVPHEFLPNSHKCEDQGLQDWILILCYYIWEVEKLWERVFMLLSISCDAFGINSKGRDLYAKWLRFNSGHHVALHSCNLLDVMLILSSDYDQLFGTVAIS</sequence>
<accession>A0A8I2YF15</accession>
<evidence type="ECO:0000313" key="1">
    <source>
        <dbReference type="EMBL" id="KAG6370690.1"/>
    </source>
</evidence>
<proteinExistence type="predicted"/>
<dbReference type="AlphaFoldDB" id="A0A8I2YF15"/>
<comment type="caution">
    <text evidence="1">The sequence shown here is derived from an EMBL/GenBank/DDBJ whole genome shotgun (WGS) entry which is preliminary data.</text>
</comment>
<name>A0A8I2YF15_9AGAM</name>
<reference evidence="1" key="1">
    <citation type="submission" date="2021-03" db="EMBL/GenBank/DDBJ databases">
        <title>Evolutionary innovations through gain and loss of genes in the ectomycorrhizal Boletales.</title>
        <authorList>
            <person name="Wu G."/>
            <person name="Miyauchi S."/>
            <person name="Morin E."/>
            <person name="Yang Z.-L."/>
            <person name="Xu J."/>
            <person name="Martin F.M."/>
        </authorList>
    </citation>
    <scope>NUCLEOTIDE SEQUENCE</scope>
    <source>
        <strain evidence="1">BR01</strain>
    </source>
</reference>
<dbReference type="EMBL" id="JAGFBS010000045">
    <property type="protein sequence ID" value="KAG6370690.1"/>
    <property type="molecule type" value="Genomic_DNA"/>
</dbReference>
<gene>
    <name evidence="1" type="ORF">JVT61DRAFT_11071</name>
</gene>
<dbReference type="OrthoDB" id="10370081at2759"/>
<protein>
    <submittedName>
        <fullName evidence="1">Uncharacterized protein</fullName>
    </submittedName>
</protein>
<keyword evidence="2" id="KW-1185">Reference proteome</keyword>
<organism evidence="1 2">
    <name type="scientific">Boletus reticuloceps</name>
    <dbReference type="NCBI Taxonomy" id="495285"/>
    <lineage>
        <taxon>Eukaryota</taxon>
        <taxon>Fungi</taxon>
        <taxon>Dikarya</taxon>
        <taxon>Basidiomycota</taxon>
        <taxon>Agaricomycotina</taxon>
        <taxon>Agaricomycetes</taxon>
        <taxon>Agaricomycetidae</taxon>
        <taxon>Boletales</taxon>
        <taxon>Boletineae</taxon>
        <taxon>Boletaceae</taxon>
        <taxon>Boletoideae</taxon>
        <taxon>Boletus</taxon>
    </lineage>
</organism>
<evidence type="ECO:0000313" key="2">
    <source>
        <dbReference type="Proteomes" id="UP000683000"/>
    </source>
</evidence>
<dbReference type="Proteomes" id="UP000683000">
    <property type="component" value="Unassembled WGS sequence"/>
</dbReference>